<dbReference type="SMART" id="SM00363">
    <property type="entry name" value="S4"/>
    <property type="match status" value="1"/>
</dbReference>
<keyword evidence="4" id="KW-0694">RNA-binding</keyword>
<dbReference type="Gene3D" id="3.30.2350.10">
    <property type="entry name" value="Pseudouridine synthase"/>
    <property type="match status" value="1"/>
</dbReference>
<reference evidence="7 8" key="1">
    <citation type="submission" date="2017-09" db="EMBL/GenBank/DDBJ databases">
        <title>Depth-based differentiation of microbial function through sediment-hosted aquifers and enrichment of novel symbionts in the deep terrestrial subsurface.</title>
        <authorList>
            <person name="Probst A.J."/>
            <person name="Ladd B."/>
            <person name="Jarett J.K."/>
            <person name="Geller-Mcgrath D.E."/>
            <person name="Sieber C.M."/>
            <person name="Emerson J.B."/>
            <person name="Anantharaman K."/>
            <person name="Thomas B.C."/>
            <person name="Malmstrom R."/>
            <person name="Stieglmeier M."/>
            <person name="Klingl A."/>
            <person name="Woyke T."/>
            <person name="Ryan C.M."/>
            <person name="Banfield J.F."/>
        </authorList>
    </citation>
    <scope>NUCLEOTIDE SEQUENCE [LARGE SCALE GENOMIC DNA]</scope>
    <source>
        <strain evidence="7">CG15_BIG_FIL_POST_REV_8_21_14_020_45_12</strain>
    </source>
</reference>
<evidence type="ECO:0000256" key="3">
    <source>
        <dbReference type="PIRSR" id="PIRSR606225-1"/>
    </source>
</evidence>
<protein>
    <recommendedName>
        <fullName evidence="5">Pseudouridine synthase</fullName>
        <ecNumber evidence="5">5.4.99.-</ecNumber>
    </recommendedName>
</protein>
<sequence length="304" mass="34185">MNNNWIIEKKYANARLDKFLVEQLPTESRSKLQKKIAAGGVTVNDVAVNKHHFLNVGDVVKMIEVEEQAVDIQADAQDIPILYEDDAIVVIDKPVGVLVHPVPHRKQWTLVDWILERYPEVAGVGEDDVRPGIVHRLDREVSGVLLICKTAEAHHSIKQQFMKRIVKKDYRAIVYGVPSLPSDVIKFGIAHSKTKQGKMAAKPEHEAAKDAWTEFDVIEAKHNRYALLAVRIKTGRTHQIRAHLAAIDHPVVGDTIYMSKHYRGQKPAPRLFLHALNLEIIHPTTGEKIAFEAPLPSAFAEFLG</sequence>
<evidence type="ECO:0000256" key="2">
    <source>
        <dbReference type="ARBA" id="ARBA00023235"/>
    </source>
</evidence>
<comment type="catalytic activity">
    <reaction evidence="5">
        <text>a uridine in RNA = a pseudouridine in RNA</text>
        <dbReference type="Rhea" id="RHEA:48348"/>
        <dbReference type="Rhea" id="RHEA-COMP:12068"/>
        <dbReference type="Rhea" id="RHEA-COMP:12069"/>
        <dbReference type="ChEBI" id="CHEBI:65314"/>
        <dbReference type="ChEBI" id="CHEBI:65315"/>
    </reaction>
</comment>
<dbReference type="Pfam" id="PF00849">
    <property type="entry name" value="PseudoU_synth_2"/>
    <property type="match status" value="1"/>
</dbReference>
<dbReference type="SUPFAM" id="SSF55120">
    <property type="entry name" value="Pseudouridine synthase"/>
    <property type="match status" value="1"/>
</dbReference>
<dbReference type="InterPro" id="IPR002942">
    <property type="entry name" value="S4_RNA-bd"/>
</dbReference>
<feature type="active site" evidence="3">
    <location>
        <position position="138"/>
    </location>
</feature>
<comment type="function">
    <text evidence="5">Responsible for synthesis of pseudouridine from uracil.</text>
</comment>
<dbReference type="PANTHER" id="PTHR21600:SF44">
    <property type="entry name" value="RIBOSOMAL LARGE SUBUNIT PSEUDOURIDINE SYNTHASE D"/>
    <property type="match status" value="1"/>
</dbReference>
<evidence type="ECO:0000256" key="1">
    <source>
        <dbReference type="ARBA" id="ARBA00010876"/>
    </source>
</evidence>
<dbReference type="NCBIfam" id="TIGR00005">
    <property type="entry name" value="rluA_subfam"/>
    <property type="match status" value="1"/>
</dbReference>
<dbReference type="Pfam" id="PF01479">
    <property type="entry name" value="S4"/>
    <property type="match status" value="1"/>
</dbReference>
<dbReference type="CDD" id="cd00165">
    <property type="entry name" value="S4"/>
    <property type="match status" value="1"/>
</dbReference>
<dbReference type="PROSITE" id="PS01129">
    <property type="entry name" value="PSI_RLU"/>
    <property type="match status" value="1"/>
</dbReference>
<dbReference type="PANTHER" id="PTHR21600">
    <property type="entry name" value="MITOCHONDRIAL RNA PSEUDOURIDINE SYNTHASE"/>
    <property type="match status" value="1"/>
</dbReference>
<dbReference type="InterPro" id="IPR006225">
    <property type="entry name" value="PsdUridine_synth_RluC/D"/>
</dbReference>
<dbReference type="Gene3D" id="3.10.290.10">
    <property type="entry name" value="RNA-binding S4 domain"/>
    <property type="match status" value="1"/>
</dbReference>
<proteinExistence type="inferred from homology"/>
<name>A0A2M7H5B7_9BACT</name>
<dbReference type="InterPro" id="IPR006224">
    <property type="entry name" value="PsdUridine_synth_RluA-like_CS"/>
</dbReference>
<dbReference type="InterPro" id="IPR050188">
    <property type="entry name" value="RluA_PseudoU_synthase"/>
</dbReference>
<dbReference type="SUPFAM" id="SSF55174">
    <property type="entry name" value="Alpha-L RNA-binding motif"/>
    <property type="match status" value="1"/>
</dbReference>
<evidence type="ECO:0000256" key="5">
    <source>
        <dbReference type="RuleBase" id="RU362028"/>
    </source>
</evidence>
<dbReference type="Proteomes" id="UP000230292">
    <property type="component" value="Unassembled WGS sequence"/>
</dbReference>
<evidence type="ECO:0000256" key="4">
    <source>
        <dbReference type="PROSITE-ProRule" id="PRU00182"/>
    </source>
</evidence>
<evidence type="ECO:0000313" key="8">
    <source>
        <dbReference type="Proteomes" id="UP000230292"/>
    </source>
</evidence>
<organism evidence="7 8">
    <name type="scientific">Candidatus Kerfeldbacteria bacterium CG15_BIG_FIL_POST_REV_8_21_14_020_45_12</name>
    <dbReference type="NCBI Taxonomy" id="2014247"/>
    <lineage>
        <taxon>Bacteria</taxon>
        <taxon>Candidatus Kerfeldiibacteriota</taxon>
    </lineage>
</organism>
<dbReference type="PROSITE" id="PS50889">
    <property type="entry name" value="S4"/>
    <property type="match status" value="1"/>
</dbReference>
<feature type="domain" description="RNA-binding S4" evidence="6">
    <location>
        <begin position="14"/>
        <end position="71"/>
    </location>
</feature>
<dbReference type="InterPro" id="IPR020103">
    <property type="entry name" value="PsdUridine_synth_cat_dom_sf"/>
</dbReference>
<dbReference type="GO" id="GO:0000455">
    <property type="term" value="P:enzyme-directed rRNA pseudouridine synthesis"/>
    <property type="evidence" value="ECO:0007669"/>
    <property type="project" value="UniProtKB-ARBA"/>
</dbReference>
<dbReference type="InterPro" id="IPR036986">
    <property type="entry name" value="S4_RNA-bd_sf"/>
</dbReference>
<evidence type="ECO:0000313" key="7">
    <source>
        <dbReference type="EMBL" id="PIW37401.1"/>
    </source>
</evidence>
<comment type="caution">
    <text evidence="7">The sequence shown here is derived from an EMBL/GenBank/DDBJ whole genome shotgun (WGS) entry which is preliminary data.</text>
</comment>
<dbReference type="AlphaFoldDB" id="A0A2M7H5B7"/>
<dbReference type="EC" id="5.4.99.-" evidence="5"/>
<dbReference type="GO" id="GO:0003723">
    <property type="term" value="F:RNA binding"/>
    <property type="evidence" value="ECO:0007669"/>
    <property type="project" value="UniProtKB-KW"/>
</dbReference>
<dbReference type="EMBL" id="PFGC01000007">
    <property type="protein sequence ID" value="PIW37401.1"/>
    <property type="molecule type" value="Genomic_DNA"/>
</dbReference>
<keyword evidence="2 5" id="KW-0413">Isomerase</keyword>
<dbReference type="InterPro" id="IPR006145">
    <property type="entry name" value="PsdUridine_synth_RsuA/RluA"/>
</dbReference>
<dbReference type="CDD" id="cd02869">
    <property type="entry name" value="PseudoU_synth_RluA_like"/>
    <property type="match status" value="1"/>
</dbReference>
<gene>
    <name evidence="7" type="ORF">COW24_00505</name>
</gene>
<evidence type="ECO:0000259" key="6">
    <source>
        <dbReference type="SMART" id="SM00363"/>
    </source>
</evidence>
<accession>A0A2M7H5B7</accession>
<dbReference type="GO" id="GO:0120159">
    <property type="term" value="F:rRNA pseudouridine synthase activity"/>
    <property type="evidence" value="ECO:0007669"/>
    <property type="project" value="UniProtKB-ARBA"/>
</dbReference>
<comment type="similarity">
    <text evidence="1 5">Belongs to the pseudouridine synthase RluA family.</text>
</comment>